<dbReference type="InterPro" id="IPR013324">
    <property type="entry name" value="RNA_pol_sigma_r3/r4-like"/>
</dbReference>
<dbReference type="EMBL" id="FWXH01000003">
    <property type="protein sequence ID" value="SMC21644.1"/>
    <property type="molecule type" value="Genomic_DNA"/>
</dbReference>
<dbReference type="RefSeq" id="WP_084114880.1">
    <property type="nucleotide sequence ID" value="NZ_FWXH01000003.1"/>
</dbReference>
<name>A0A1W1XCV9_9CLOT</name>
<evidence type="ECO:0000313" key="5">
    <source>
        <dbReference type="Proteomes" id="UP000192468"/>
    </source>
</evidence>
<reference evidence="4 5" key="1">
    <citation type="submission" date="2017-04" db="EMBL/GenBank/DDBJ databases">
        <authorList>
            <person name="Afonso C.L."/>
            <person name="Miller P.J."/>
            <person name="Scott M.A."/>
            <person name="Spackman E."/>
            <person name="Goraichik I."/>
            <person name="Dimitrov K.M."/>
            <person name="Suarez D.L."/>
            <person name="Swayne D.E."/>
        </authorList>
    </citation>
    <scope>NUCLEOTIDE SEQUENCE [LARGE SCALE GENOMIC DNA]</scope>
    <source>
        <strain evidence="4 5">DSM 12555</strain>
    </source>
</reference>
<gene>
    <name evidence="4" type="ORF">SAMN02745134_01390</name>
</gene>
<evidence type="ECO:0000256" key="3">
    <source>
        <dbReference type="HAMAP-Rule" id="MF_00245"/>
    </source>
</evidence>
<evidence type="ECO:0000256" key="1">
    <source>
        <dbReference type="ARBA" id="ARBA00008720"/>
    </source>
</evidence>
<comment type="similarity">
    <text evidence="1 3">Belongs to the UPF0122 family.</text>
</comment>
<dbReference type="OrthoDB" id="6392at2"/>
<dbReference type="NCBIfam" id="NF045758">
    <property type="entry name" value="YlxM"/>
    <property type="match status" value="1"/>
</dbReference>
<dbReference type="PANTHER" id="PTHR40083:SF1">
    <property type="entry name" value="UPF0122 PROTEIN YLXM"/>
    <property type="match status" value="1"/>
</dbReference>
<organism evidence="4 5">
    <name type="scientific">Clostridium acidisoli DSM 12555</name>
    <dbReference type="NCBI Taxonomy" id="1121291"/>
    <lineage>
        <taxon>Bacteria</taxon>
        <taxon>Bacillati</taxon>
        <taxon>Bacillota</taxon>
        <taxon>Clostridia</taxon>
        <taxon>Eubacteriales</taxon>
        <taxon>Clostridiaceae</taxon>
        <taxon>Clostridium</taxon>
    </lineage>
</organism>
<evidence type="ECO:0000313" key="4">
    <source>
        <dbReference type="EMBL" id="SMC21644.1"/>
    </source>
</evidence>
<evidence type="ECO:0000256" key="2">
    <source>
        <dbReference type="ARBA" id="ARBA00024764"/>
    </source>
</evidence>
<sequence>MDKRFEISLMLDLYSELLTDKQKDIMDLYFNDDLSLAEISEINNTSRQATYDIINRCQKLLLQYDSKLKLLDKQILVSGVKKEVQDKLAILKQKICSEDELDIINSIIEDIKQI</sequence>
<dbReference type="SUPFAM" id="SSF88659">
    <property type="entry name" value="Sigma3 and sigma4 domains of RNA polymerase sigma factors"/>
    <property type="match status" value="1"/>
</dbReference>
<accession>A0A1W1XCV9</accession>
<dbReference type="PANTHER" id="PTHR40083">
    <property type="entry name" value="UPF0122 PROTEIN CBO2450/CLC_2298"/>
    <property type="match status" value="1"/>
</dbReference>
<dbReference type="InterPro" id="IPR036388">
    <property type="entry name" value="WH-like_DNA-bd_sf"/>
</dbReference>
<dbReference type="HAMAP" id="MF_00245">
    <property type="entry name" value="UPF0122"/>
    <property type="match status" value="1"/>
</dbReference>
<comment type="function">
    <text evidence="2 3">Might take part in the signal recognition particle (SRP) pathway. This is inferred from the conservation of its genetic proximity to ftsY/ffh. May be a regulatory protein.</text>
</comment>
<dbReference type="InterPro" id="IPR054831">
    <property type="entry name" value="UPF0122_fam_protein"/>
</dbReference>
<dbReference type="Gene3D" id="1.10.10.10">
    <property type="entry name" value="Winged helix-like DNA-binding domain superfamily/Winged helix DNA-binding domain"/>
    <property type="match status" value="1"/>
</dbReference>
<dbReference type="Pfam" id="PF04297">
    <property type="entry name" value="UPF0122"/>
    <property type="match status" value="1"/>
</dbReference>
<proteinExistence type="inferred from homology"/>
<protein>
    <recommendedName>
        <fullName evidence="3">UPF0122 protein SAMN02745134_01390</fullName>
    </recommendedName>
</protein>
<dbReference type="NCBIfam" id="NF001072">
    <property type="entry name" value="PRK00118.2-2"/>
    <property type="match status" value="1"/>
</dbReference>
<keyword evidence="5" id="KW-1185">Reference proteome</keyword>
<dbReference type="Proteomes" id="UP000192468">
    <property type="component" value="Unassembled WGS sequence"/>
</dbReference>
<dbReference type="AlphaFoldDB" id="A0A1W1XCV9"/>
<dbReference type="InterPro" id="IPR007394">
    <property type="entry name" value="UPF0122"/>
</dbReference>
<dbReference type="STRING" id="1121291.SAMN02745134_01390"/>